<proteinExistence type="predicted"/>
<accession>A0ACC0PEZ2</accession>
<gene>
    <name evidence="1" type="ORF">RHMOL_Rhmol03G0124700</name>
</gene>
<dbReference type="EMBL" id="CM046390">
    <property type="protein sequence ID" value="KAI8563634.1"/>
    <property type="molecule type" value="Genomic_DNA"/>
</dbReference>
<protein>
    <submittedName>
        <fullName evidence="1">Uncharacterized protein</fullName>
    </submittedName>
</protein>
<evidence type="ECO:0000313" key="1">
    <source>
        <dbReference type="EMBL" id="KAI8563634.1"/>
    </source>
</evidence>
<evidence type="ECO:0000313" key="2">
    <source>
        <dbReference type="Proteomes" id="UP001062846"/>
    </source>
</evidence>
<comment type="caution">
    <text evidence="1">The sequence shown here is derived from an EMBL/GenBank/DDBJ whole genome shotgun (WGS) entry which is preliminary data.</text>
</comment>
<sequence length="55" mass="6581">MALTLSIFRSMVFEPTSLALRQRGRWEVGEGERWWLAKRGGVEEWRRPRMEAEKC</sequence>
<reference evidence="1" key="1">
    <citation type="submission" date="2022-02" db="EMBL/GenBank/DDBJ databases">
        <title>Plant Genome Project.</title>
        <authorList>
            <person name="Zhang R.-G."/>
        </authorList>
    </citation>
    <scope>NUCLEOTIDE SEQUENCE</scope>
    <source>
        <strain evidence="1">AT1</strain>
    </source>
</reference>
<name>A0ACC0PEZ2_RHOML</name>
<keyword evidence="2" id="KW-1185">Reference proteome</keyword>
<organism evidence="1 2">
    <name type="scientific">Rhododendron molle</name>
    <name type="common">Chinese azalea</name>
    <name type="synonym">Azalea mollis</name>
    <dbReference type="NCBI Taxonomy" id="49168"/>
    <lineage>
        <taxon>Eukaryota</taxon>
        <taxon>Viridiplantae</taxon>
        <taxon>Streptophyta</taxon>
        <taxon>Embryophyta</taxon>
        <taxon>Tracheophyta</taxon>
        <taxon>Spermatophyta</taxon>
        <taxon>Magnoliopsida</taxon>
        <taxon>eudicotyledons</taxon>
        <taxon>Gunneridae</taxon>
        <taxon>Pentapetalae</taxon>
        <taxon>asterids</taxon>
        <taxon>Ericales</taxon>
        <taxon>Ericaceae</taxon>
        <taxon>Ericoideae</taxon>
        <taxon>Rhodoreae</taxon>
        <taxon>Rhododendron</taxon>
    </lineage>
</organism>
<dbReference type="Proteomes" id="UP001062846">
    <property type="component" value="Chromosome 3"/>
</dbReference>